<dbReference type="Proteomes" id="UP000824540">
    <property type="component" value="Unassembled WGS sequence"/>
</dbReference>
<accession>A0A8T2N4C3</accession>
<organism evidence="1 2">
    <name type="scientific">Albula glossodonta</name>
    <name type="common">roundjaw bonefish</name>
    <dbReference type="NCBI Taxonomy" id="121402"/>
    <lineage>
        <taxon>Eukaryota</taxon>
        <taxon>Metazoa</taxon>
        <taxon>Chordata</taxon>
        <taxon>Craniata</taxon>
        <taxon>Vertebrata</taxon>
        <taxon>Euteleostomi</taxon>
        <taxon>Actinopterygii</taxon>
        <taxon>Neopterygii</taxon>
        <taxon>Teleostei</taxon>
        <taxon>Albuliformes</taxon>
        <taxon>Albulidae</taxon>
        <taxon>Albula</taxon>
    </lineage>
</organism>
<protein>
    <submittedName>
        <fullName evidence="1">Uncharacterized protein</fullName>
    </submittedName>
</protein>
<reference evidence="1" key="1">
    <citation type="thesis" date="2021" institute="BYU ScholarsArchive" country="Provo, UT, USA">
        <title>Applications of and Algorithms for Genome Assembly and Genomic Analyses with an Emphasis on Marine Teleosts.</title>
        <authorList>
            <person name="Pickett B.D."/>
        </authorList>
    </citation>
    <scope>NUCLEOTIDE SEQUENCE</scope>
    <source>
        <strain evidence="1">HI-2016</strain>
    </source>
</reference>
<keyword evidence="2" id="KW-1185">Reference proteome</keyword>
<dbReference type="AlphaFoldDB" id="A0A8T2N4C3"/>
<proteinExistence type="predicted"/>
<evidence type="ECO:0000313" key="2">
    <source>
        <dbReference type="Proteomes" id="UP000824540"/>
    </source>
</evidence>
<gene>
    <name evidence="1" type="ORF">JZ751_014640</name>
</gene>
<sequence length="96" mass="10337">MERGCKFTLPVMAEGRAVWGKGAGWGSEPVTCALSHAPTRYAPQKGGNPAQTLRLPGDFSIAEIKARQRRFLLVFEQLPCAFPLDRTVASVPAPGV</sequence>
<dbReference type="EMBL" id="JAFBMS010000237">
    <property type="protein sequence ID" value="KAG9332542.1"/>
    <property type="molecule type" value="Genomic_DNA"/>
</dbReference>
<name>A0A8T2N4C3_9TELE</name>
<evidence type="ECO:0000313" key="1">
    <source>
        <dbReference type="EMBL" id="KAG9332542.1"/>
    </source>
</evidence>
<comment type="caution">
    <text evidence="1">The sequence shown here is derived from an EMBL/GenBank/DDBJ whole genome shotgun (WGS) entry which is preliminary data.</text>
</comment>